<reference evidence="2 3" key="1">
    <citation type="submission" date="2019-03" db="EMBL/GenBank/DDBJ databases">
        <title>Metabolic potential of uncultured bacteria and archaea associated with petroleum seepage in deep-sea sediments.</title>
        <authorList>
            <person name="Dong X."/>
            <person name="Hubert C."/>
        </authorList>
    </citation>
    <scope>NUCLEOTIDE SEQUENCE [LARGE SCALE GENOMIC DNA]</scope>
    <source>
        <strain evidence="2">E29_bin52</strain>
    </source>
</reference>
<dbReference type="Pfam" id="PF02915">
    <property type="entry name" value="Rubrerythrin"/>
    <property type="match status" value="1"/>
</dbReference>
<feature type="domain" description="Rubrerythrin diiron-binding" evidence="1">
    <location>
        <begin position="46"/>
        <end position="191"/>
    </location>
</feature>
<comment type="caution">
    <text evidence="2">The sequence shown here is derived from an EMBL/GenBank/DDBJ whole genome shotgun (WGS) entry which is preliminary data.</text>
</comment>
<dbReference type="InterPro" id="IPR003251">
    <property type="entry name" value="Rr_diiron-bd_dom"/>
</dbReference>
<evidence type="ECO:0000313" key="2">
    <source>
        <dbReference type="EMBL" id="TET61723.1"/>
    </source>
</evidence>
<name>A0A523W3Y7_UNCAE</name>
<dbReference type="InterPro" id="IPR012347">
    <property type="entry name" value="Ferritin-like"/>
</dbReference>
<dbReference type="AlphaFoldDB" id="A0A523W3Y7"/>
<dbReference type="EMBL" id="SOIZ01000232">
    <property type="protein sequence ID" value="TET61723.1"/>
    <property type="molecule type" value="Genomic_DNA"/>
</dbReference>
<sequence>MYTRARRHQRNVRPVLIPGLSTSFFARITDPKKGGVAMANIFSGSEIVQLGIEIEKNGKDFYDVLVRQLKNRKVRGVFEYLAGEEEKHIATFQKILDKLEKYQPPESYPGEYFAYMNALAGDYVFTQKNKGKEIAKRITGDKEAVDTGMGFEKDSILFYQGMKKVVPEHDHEVLDELIGQEQDHLRQLSDLKKAL</sequence>
<dbReference type="GO" id="GO:0016491">
    <property type="term" value="F:oxidoreductase activity"/>
    <property type="evidence" value="ECO:0007669"/>
    <property type="project" value="InterPro"/>
</dbReference>
<proteinExistence type="predicted"/>
<dbReference type="InterPro" id="IPR009078">
    <property type="entry name" value="Ferritin-like_SF"/>
</dbReference>
<dbReference type="GO" id="GO:0046872">
    <property type="term" value="F:metal ion binding"/>
    <property type="evidence" value="ECO:0007669"/>
    <property type="project" value="InterPro"/>
</dbReference>
<gene>
    <name evidence="2" type="ORF">E3J48_05340</name>
</gene>
<dbReference type="Gene3D" id="1.20.1260.10">
    <property type="match status" value="1"/>
</dbReference>
<dbReference type="SUPFAM" id="SSF47240">
    <property type="entry name" value="Ferritin-like"/>
    <property type="match status" value="1"/>
</dbReference>
<dbReference type="PANTHER" id="PTHR33531:SF7">
    <property type="entry name" value="HYPOTHETICAL MEMBRANE PROTEIN, CONSERVED"/>
    <property type="match status" value="1"/>
</dbReference>
<protein>
    <submittedName>
        <fullName evidence="2">Rubrerythrin</fullName>
    </submittedName>
</protein>
<dbReference type="PANTHER" id="PTHR33531">
    <property type="entry name" value="RUBRERYTHRIN SUBFAMILY"/>
    <property type="match status" value="1"/>
</dbReference>
<evidence type="ECO:0000259" key="1">
    <source>
        <dbReference type="Pfam" id="PF02915"/>
    </source>
</evidence>
<accession>A0A523W3Y7</accession>
<dbReference type="Proteomes" id="UP000319130">
    <property type="component" value="Unassembled WGS sequence"/>
</dbReference>
<dbReference type="CDD" id="cd01045">
    <property type="entry name" value="Ferritin_like_AB"/>
    <property type="match status" value="1"/>
</dbReference>
<evidence type="ECO:0000313" key="3">
    <source>
        <dbReference type="Proteomes" id="UP000319130"/>
    </source>
</evidence>
<organism evidence="2 3">
    <name type="scientific">Aerophobetes bacterium</name>
    <dbReference type="NCBI Taxonomy" id="2030807"/>
    <lineage>
        <taxon>Bacteria</taxon>
        <taxon>Candidatus Aerophobota</taxon>
    </lineage>
</organism>